<evidence type="ECO:0000313" key="1">
    <source>
        <dbReference type="EMBL" id="GAA4462133.1"/>
    </source>
</evidence>
<dbReference type="Pfam" id="PF16120">
    <property type="entry name" value="DUF4836"/>
    <property type="match status" value="1"/>
</dbReference>
<dbReference type="RefSeq" id="WP_345078938.1">
    <property type="nucleotide sequence ID" value="NZ_BAABFA010000007.1"/>
</dbReference>
<comment type="caution">
    <text evidence="1">The sequence shown here is derived from an EMBL/GenBank/DDBJ whole genome shotgun (WGS) entry which is preliminary data.</text>
</comment>
<dbReference type="PROSITE" id="PS51257">
    <property type="entry name" value="PROKAR_LIPOPROTEIN"/>
    <property type="match status" value="1"/>
</dbReference>
<keyword evidence="2" id="KW-1185">Reference proteome</keyword>
<evidence type="ECO:0008006" key="3">
    <source>
        <dbReference type="Google" id="ProtNLM"/>
    </source>
</evidence>
<gene>
    <name evidence="1" type="ORF">GCM10023093_08110</name>
</gene>
<reference evidence="2" key="1">
    <citation type="journal article" date="2019" name="Int. J. Syst. Evol. Microbiol.">
        <title>The Global Catalogue of Microorganisms (GCM) 10K type strain sequencing project: providing services to taxonomists for standard genome sequencing and annotation.</title>
        <authorList>
            <consortium name="The Broad Institute Genomics Platform"/>
            <consortium name="The Broad Institute Genome Sequencing Center for Infectious Disease"/>
            <person name="Wu L."/>
            <person name="Ma J."/>
        </authorList>
    </citation>
    <scope>NUCLEOTIDE SEQUENCE [LARGE SCALE GENOMIC DNA]</scope>
    <source>
        <strain evidence="2">JCM 32105</strain>
    </source>
</reference>
<dbReference type="Proteomes" id="UP001500067">
    <property type="component" value="Unassembled WGS sequence"/>
</dbReference>
<proteinExistence type="predicted"/>
<sequence>MHRKGRSSILLCVVLILVLGACSRVPDNAKYIPADATAVAGINLRSLSKKIAWNLITGSKLYKEMQKRMSAQGSADAMKGIENAGIDVSNTFYIYTRSDTRFAGGNLMVALVPLADAGRWEAYVKQVFDGTPIQVRQDRKEAAPGEGMYVGWTNDLLIIINGTMAEGSENDAAQLIAAEMARAFMVPSGSNIVGNSRFAALAKGGYDLSFWLNYGSLITDLTGDVSVDLNGVSLSSAVWRDAVLTAGFDFKKGKISGAVNYYLPAQVEEATKDFGTVRTDKDLLDRLPKKDLDMLVSMHISPAGVKTLLEKVGLFGPANVGLTTQGLDMDYVLGAFTGDMVIAMNNFSLRTETLKEDFMGQEVAYRRQRATMNMTYAVKIGNPDNFARLLEMTAGTQMQRSGSGYVFPLTTDDSLHLQMSREYAVMSNRHEYAEGILDGRYKGDKMPREAADKAYDNPFAICVDIKQMLGKVDPAISSSPRDSAIIAESKKLLDNVTLYGGNYIDNAYKFDLEINFADKDENSILELIDFGMRMNDLSNIPDR</sequence>
<organism evidence="1 2">
    <name type="scientific">Nemorincola caseinilytica</name>
    <dbReference type="NCBI Taxonomy" id="2054315"/>
    <lineage>
        <taxon>Bacteria</taxon>
        <taxon>Pseudomonadati</taxon>
        <taxon>Bacteroidota</taxon>
        <taxon>Chitinophagia</taxon>
        <taxon>Chitinophagales</taxon>
        <taxon>Chitinophagaceae</taxon>
        <taxon>Nemorincola</taxon>
    </lineage>
</organism>
<protein>
    <recommendedName>
        <fullName evidence="3">DUF4836 family protein</fullName>
    </recommendedName>
</protein>
<accession>A0ABP8N9E6</accession>
<name>A0ABP8N9E6_9BACT</name>
<dbReference type="InterPro" id="IPR032276">
    <property type="entry name" value="DUF4836"/>
</dbReference>
<evidence type="ECO:0000313" key="2">
    <source>
        <dbReference type="Proteomes" id="UP001500067"/>
    </source>
</evidence>
<dbReference type="EMBL" id="BAABFA010000007">
    <property type="protein sequence ID" value="GAA4462133.1"/>
    <property type="molecule type" value="Genomic_DNA"/>
</dbReference>